<keyword evidence="6" id="KW-1185">Reference proteome</keyword>
<evidence type="ECO:0000313" key="6">
    <source>
        <dbReference type="Proteomes" id="UP001313282"/>
    </source>
</evidence>
<feature type="repeat" description="ANK" evidence="3">
    <location>
        <begin position="1145"/>
        <end position="1177"/>
    </location>
</feature>
<name>A0AAN8NLG6_9PEZI</name>
<dbReference type="SUPFAM" id="SSF48403">
    <property type="entry name" value="Ankyrin repeat"/>
    <property type="match status" value="1"/>
</dbReference>
<organism evidence="5 6">
    <name type="scientific">Orbilia javanica</name>
    <dbReference type="NCBI Taxonomy" id="47235"/>
    <lineage>
        <taxon>Eukaryota</taxon>
        <taxon>Fungi</taxon>
        <taxon>Dikarya</taxon>
        <taxon>Ascomycota</taxon>
        <taxon>Pezizomycotina</taxon>
        <taxon>Orbiliomycetes</taxon>
        <taxon>Orbiliales</taxon>
        <taxon>Orbiliaceae</taxon>
        <taxon>Orbilia</taxon>
    </lineage>
</organism>
<dbReference type="InterPro" id="IPR002110">
    <property type="entry name" value="Ankyrin_rpt"/>
</dbReference>
<dbReference type="Pfam" id="PF12796">
    <property type="entry name" value="Ank_2"/>
    <property type="match status" value="1"/>
</dbReference>
<dbReference type="InterPro" id="IPR050745">
    <property type="entry name" value="Multifunctional_regulatory"/>
</dbReference>
<protein>
    <recommendedName>
        <fullName evidence="4">Clr5 domain-containing protein</fullName>
    </recommendedName>
</protein>
<dbReference type="InterPro" id="IPR025676">
    <property type="entry name" value="Clr5_dom"/>
</dbReference>
<dbReference type="Pfam" id="PF14420">
    <property type="entry name" value="Clr5"/>
    <property type="match status" value="1"/>
</dbReference>
<evidence type="ECO:0000256" key="3">
    <source>
        <dbReference type="PROSITE-ProRule" id="PRU00023"/>
    </source>
</evidence>
<dbReference type="PANTHER" id="PTHR24189">
    <property type="entry name" value="MYOTROPHIN"/>
    <property type="match status" value="1"/>
</dbReference>
<accession>A0AAN8NLG6</accession>
<keyword evidence="1" id="KW-0677">Repeat</keyword>
<feature type="domain" description="Clr5" evidence="4">
    <location>
        <begin position="7"/>
        <end position="60"/>
    </location>
</feature>
<dbReference type="EMBL" id="JAVHNR010000011">
    <property type="protein sequence ID" value="KAK6330944.1"/>
    <property type="molecule type" value="Genomic_DNA"/>
</dbReference>
<evidence type="ECO:0000256" key="1">
    <source>
        <dbReference type="ARBA" id="ARBA00022737"/>
    </source>
</evidence>
<reference evidence="5 6" key="1">
    <citation type="submission" date="2019-10" db="EMBL/GenBank/DDBJ databases">
        <authorList>
            <person name="Palmer J.M."/>
        </authorList>
    </citation>
    <scope>NUCLEOTIDE SEQUENCE [LARGE SCALE GENOMIC DNA]</scope>
    <source>
        <strain evidence="5 6">TWF718</strain>
    </source>
</reference>
<gene>
    <name evidence="5" type="ORF">TWF718_003138</name>
</gene>
<keyword evidence="2 3" id="KW-0040">ANK repeat</keyword>
<dbReference type="SMART" id="SM00248">
    <property type="entry name" value="ANK"/>
    <property type="match status" value="5"/>
</dbReference>
<evidence type="ECO:0000313" key="5">
    <source>
        <dbReference type="EMBL" id="KAK6330944.1"/>
    </source>
</evidence>
<dbReference type="PROSITE" id="PS50088">
    <property type="entry name" value="ANK_REPEAT"/>
    <property type="match status" value="1"/>
</dbReference>
<dbReference type="PROSITE" id="PS50297">
    <property type="entry name" value="ANK_REP_REGION"/>
    <property type="match status" value="1"/>
</dbReference>
<evidence type="ECO:0000256" key="2">
    <source>
        <dbReference type="ARBA" id="ARBA00023043"/>
    </source>
</evidence>
<dbReference type="Gene3D" id="1.25.40.20">
    <property type="entry name" value="Ankyrin repeat-containing domain"/>
    <property type="match status" value="1"/>
</dbReference>
<sequence length="1292" mass="148069">MPRGLPKQQWESLRPLIESLYVHQGYTSAEVCRFLAKNHSLCVAERQLEYRLLDVWKVKKNLSKQDYKAIDCKVVGRIVQKRKADSLDQGFDVFRNGVRHQSEKIERALKRYRGSGGYTVPHPLVNDALEWTRQTDGVEMLHRTRSLSDGDAVRLILSMPSVYLMMQTALILQNEVIPKSFQLLTNKRYNESFDLQRSDVSSFLLEAPSNDGWNDNDAGLVMGVSGDAMDRIIRIDSPTEQIFYCPLEYDNEAPRAQMDVYFLLRFLCRTLYLINNNLITKDEMKTIYHLVSCHGELGTLVGKILNLEGDGVQQFRETLFWSAMENGQVELLEFFMRCGNGSSGSITAYIPTLCFERLARLRPRIIKIITPYLQGPFALPGGVYYHGSHDCPDYDLCDTCCGPGISGFKFVRLFSKLLNSQLVGLDSLEAYTNCMMSFTNIIIAAIEEGDMRIVDFMVSNCAHLPFDDPEVFLKIILSESIVSIDLWTSKGASVNAQRQVVGHTEWYRHLCKIIPRHVYSSLATPQFLETSPERQRVLGSVVSLFNHNKYDFCYKDDITSEEGAQRKFEIICLLLETPDVDLDIQNVYTEHQMEKPCFKHCDRKCRDNPPPPMIQPDCRNCQLAPRAQPNFNCKEEGCYCLGRYPLPRPLFAGLFWGLIQILDIGSRIFEWILEKRLPFSNLEDIFLQSIGTTILPDGYSNHQFFHALVEAYPSFQRALRCDRLLAEAIYYQEHGIVETVRKHRSRYDEPDYSPKLEIKEEPDYFSSLKELRNPIPSSIEIELSHDERVVYLRRFASICARERGFPKTIDPVAMLQGTELMTPDETSPFESESEFDEEWFLSHVVEFLLEEEYTKTFESLVTLYPHDKWITMVANTAQRQGDLRWQIKSIFLTIDVLKDRNIGLGVLHFDNVFYTIRLVMHVLVRYELDSNRRDSIVALLADLVSEYRGIDCKSTPPSLEDCFDIVPELCFMISANLRWAIYFNAPASLLLENLGVLSEAGWNINTEDPNGYPFFRLIATSLGGYFNASYGDEGRENFEARENPEFSFNSFLYYEGEEEEDMFNCLALLEGLIGLGARVDLRAFQQETLSKVLYYSVAAGNHEVTEFLLKFGAVGLLEHGTENYDHYSYPLSYEHLRDKYGCIFHNETPLQRAASNGDLEMVLLLLKYGANVDTCKARCCAALDRAASKGRIDIVDILLKAGAKKKRERAAEIAEKKGFHVIAKKIREFPITEDGIQEKIEQDYTKYEEIRAEITPDAGTNESCARLMEIDWEDTTSDSEYISESYLGILPG</sequence>
<evidence type="ECO:0000259" key="4">
    <source>
        <dbReference type="Pfam" id="PF14420"/>
    </source>
</evidence>
<dbReference type="Proteomes" id="UP001313282">
    <property type="component" value="Unassembled WGS sequence"/>
</dbReference>
<proteinExistence type="predicted"/>
<dbReference type="InterPro" id="IPR036770">
    <property type="entry name" value="Ankyrin_rpt-contain_sf"/>
</dbReference>
<comment type="caution">
    <text evidence="5">The sequence shown here is derived from an EMBL/GenBank/DDBJ whole genome shotgun (WGS) entry which is preliminary data.</text>
</comment>